<gene>
    <name evidence="1" type="ORF">ACFWR3_31180</name>
</gene>
<protein>
    <submittedName>
        <fullName evidence="1">Uncharacterized protein</fullName>
    </submittedName>
</protein>
<proteinExistence type="predicted"/>
<dbReference type="Proteomes" id="UP001598300">
    <property type="component" value="Unassembled WGS sequence"/>
</dbReference>
<organism evidence="1 2">
    <name type="scientific">Streptomyces bacillaris</name>
    <dbReference type="NCBI Taxonomy" id="68179"/>
    <lineage>
        <taxon>Bacteria</taxon>
        <taxon>Bacillati</taxon>
        <taxon>Actinomycetota</taxon>
        <taxon>Actinomycetes</taxon>
        <taxon>Kitasatosporales</taxon>
        <taxon>Streptomycetaceae</taxon>
        <taxon>Streptomyces</taxon>
    </lineage>
</organism>
<name>A0ABW6E563_9ACTN</name>
<sequence length="92" mass="9544">MLGALDGLPLVASDGGEHVVLLRREISTGFVPAEQDGEPQPVLLVDHVGGPVGPAELSRLFESGEASIAVVNATWSPQGPRSARVPDAVPPW</sequence>
<comment type="caution">
    <text evidence="1">The sequence shown here is derived from an EMBL/GenBank/DDBJ whole genome shotgun (WGS) entry which is preliminary data.</text>
</comment>
<evidence type="ECO:0000313" key="1">
    <source>
        <dbReference type="EMBL" id="MFD3960527.1"/>
    </source>
</evidence>
<evidence type="ECO:0000313" key="2">
    <source>
        <dbReference type="Proteomes" id="UP001598300"/>
    </source>
</evidence>
<keyword evidence="2" id="KW-1185">Reference proteome</keyword>
<reference evidence="1 2" key="1">
    <citation type="submission" date="2024-09" db="EMBL/GenBank/DDBJ databases">
        <title>The Natural Products Discovery Center: Release of the First 8490 Sequenced Strains for Exploring Actinobacteria Biosynthetic Diversity.</title>
        <authorList>
            <person name="Kalkreuter E."/>
            <person name="Kautsar S.A."/>
            <person name="Yang D."/>
            <person name="Bader C.D."/>
            <person name="Teijaro C.N."/>
            <person name="Fluegel L."/>
            <person name="Davis C.M."/>
            <person name="Simpson J.R."/>
            <person name="Lauterbach L."/>
            <person name="Steele A.D."/>
            <person name="Gui C."/>
            <person name="Meng S."/>
            <person name="Li G."/>
            <person name="Viehrig K."/>
            <person name="Ye F."/>
            <person name="Su P."/>
            <person name="Kiefer A.F."/>
            <person name="Nichols A."/>
            <person name="Cepeda A.J."/>
            <person name="Yan W."/>
            <person name="Fan B."/>
            <person name="Jiang Y."/>
            <person name="Adhikari A."/>
            <person name="Zheng C.-J."/>
            <person name="Schuster L."/>
            <person name="Cowan T.M."/>
            <person name="Smanski M.J."/>
            <person name="Chevrette M.G."/>
            <person name="De Carvalho L.P.S."/>
            <person name="Shen B."/>
        </authorList>
    </citation>
    <scope>NUCLEOTIDE SEQUENCE [LARGE SCALE GENOMIC DNA]</scope>
    <source>
        <strain evidence="1 2">NPDC058584</strain>
    </source>
</reference>
<dbReference type="EMBL" id="JBHXPM010000042">
    <property type="protein sequence ID" value="MFD3960527.1"/>
    <property type="molecule type" value="Genomic_DNA"/>
</dbReference>
<accession>A0ABW6E563</accession>
<dbReference type="RefSeq" id="WP_244210245.1">
    <property type="nucleotide sequence ID" value="NZ_JBHVRE010000016.1"/>
</dbReference>